<proteinExistence type="predicted"/>
<feature type="chain" id="PRO_5016249192" evidence="1">
    <location>
        <begin position="19"/>
        <end position="189"/>
    </location>
</feature>
<protein>
    <submittedName>
        <fullName evidence="2">Uncharacterized protein</fullName>
    </submittedName>
</protein>
<reference evidence="2 3" key="1">
    <citation type="submission" date="2018-03" db="EMBL/GenBank/DDBJ databases">
        <title>Genomes of Pezizomycetes fungi and the evolution of truffles.</title>
        <authorList>
            <person name="Murat C."/>
            <person name="Payen T."/>
            <person name="Noel B."/>
            <person name="Kuo A."/>
            <person name="Martin F.M."/>
        </authorList>
    </citation>
    <scope>NUCLEOTIDE SEQUENCE [LARGE SCALE GENOMIC DNA]</scope>
    <source>
        <strain evidence="2">091103-1</strain>
    </source>
</reference>
<sequence length="189" mass="20884">MLPGTLFTFSLLFLGAFGDALVRLASPITHDPAIAHLFSQVRSIAGIVAPADPVTLNQTRTKILSLLSTFPFPPEVTTATHPEQLYCETSWDSPAYADAASAMSQLYNRAGQECNSNFGCEGMQAWGTAEIGVCGPFGYSWDCKDVGGMAFWILAKCRRDLGVMRVGGRYLFDRWWTEYPADVRVYRRP</sequence>
<evidence type="ECO:0000313" key="3">
    <source>
        <dbReference type="Proteomes" id="UP000246991"/>
    </source>
</evidence>
<dbReference type="AlphaFoldDB" id="A0A317SQV3"/>
<dbReference type="Proteomes" id="UP000246991">
    <property type="component" value="Unassembled WGS sequence"/>
</dbReference>
<name>A0A317SQV3_9PEZI</name>
<keyword evidence="1" id="KW-0732">Signal</keyword>
<evidence type="ECO:0000313" key="2">
    <source>
        <dbReference type="EMBL" id="PWW76865.1"/>
    </source>
</evidence>
<feature type="signal peptide" evidence="1">
    <location>
        <begin position="1"/>
        <end position="18"/>
    </location>
</feature>
<comment type="caution">
    <text evidence="2">The sequence shown here is derived from an EMBL/GenBank/DDBJ whole genome shotgun (WGS) entry which is preliminary data.</text>
</comment>
<keyword evidence="3" id="KW-1185">Reference proteome</keyword>
<dbReference type="EMBL" id="PYWC01000029">
    <property type="protein sequence ID" value="PWW76865.1"/>
    <property type="molecule type" value="Genomic_DNA"/>
</dbReference>
<gene>
    <name evidence="2" type="ORF">C7212DRAFT_363464</name>
</gene>
<dbReference type="OrthoDB" id="5357079at2759"/>
<organism evidence="2 3">
    <name type="scientific">Tuber magnatum</name>
    <name type="common">white Piedmont truffle</name>
    <dbReference type="NCBI Taxonomy" id="42249"/>
    <lineage>
        <taxon>Eukaryota</taxon>
        <taxon>Fungi</taxon>
        <taxon>Dikarya</taxon>
        <taxon>Ascomycota</taxon>
        <taxon>Pezizomycotina</taxon>
        <taxon>Pezizomycetes</taxon>
        <taxon>Pezizales</taxon>
        <taxon>Tuberaceae</taxon>
        <taxon>Tuber</taxon>
    </lineage>
</organism>
<accession>A0A317SQV3</accession>
<evidence type="ECO:0000256" key="1">
    <source>
        <dbReference type="SAM" id="SignalP"/>
    </source>
</evidence>